<reference evidence="9" key="1">
    <citation type="submission" date="2023-03" db="EMBL/GenBank/DDBJ databases">
        <title>Mating type loci evolution in Malassezia.</title>
        <authorList>
            <person name="Coelho M.A."/>
        </authorList>
    </citation>
    <scope>NUCLEOTIDE SEQUENCE</scope>
    <source>
        <strain evidence="9">CBS 11721</strain>
    </source>
</reference>
<feature type="transmembrane region" description="Helical" evidence="7">
    <location>
        <begin position="459"/>
        <end position="485"/>
    </location>
</feature>
<dbReference type="Proteomes" id="UP001219933">
    <property type="component" value="Chromosome 6"/>
</dbReference>
<evidence type="ECO:0000256" key="2">
    <source>
        <dbReference type="ARBA" id="ARBA00008066"/>
    </source>
</evidence>
<dbReference type="EMBL" id="CP119882">
    <property type="protein sequence ID" value="WFD36918.1"/>
    <property type="molecule type" value="Genomic_DNA"/>
</dbReference>
<keyword evidence="10" id="KW-1185">Reference proteome</keyword>
<feature type="region of interest" description="Disordered" evidence="6">
    <location>
        <begin position="32"/>
        <end position="61"/>
    </location>
</feature>
<evidence type="ECO:0000256" key="6">
    <source>
        <dbReference type="SAM" id="MobiDB-lite"/>
    </source>
</evidence>
<feature type="transmembrane region" description="Helical" evidence="7">
    <location>
        <begin position="192"/>
        <end position="217"/>
    </location>
</feature>
<dbReference type="AlphaFoldDB" id="A0AAF0ETR0"/>
<dbReference type="PANTHER" id="PTHR22950">
    <property type="entry name" value="AMINO ACID TRANSPORTER"/>
    <property type="match status" value="1"/>
</dbReference>
<keyword evidence="4 7" id="KW-1133">Transmembrane helix</keyword>
<evidence type="ECO:0000256" key="4">
    <source>
        <dbReference type="ARBA" id="ARBA00022989"/>
    </source>
</evidence>
<evidence type="ECO:0000256" key="5">
    <source>
        <dbReference type="ARBA" id="ARBA00023136"/>
    </source>
</evidence>
<dbReference type="Pfam" id="PF01490">
    <property type="entry name" value="Aa_trans"/>
    <property type="match status" value="1"/>
</dbReference>
<comment type="similarity">
    <text evidence="2">Belongs to the amino acid/polyamine transporter 2 family.</text>
</comment>
<feature type="transmembrane region" description="Helical" evidence="7">
    <location>
        <begin position="89"/>
        <end position="113"/>
    </location>
</feature>
<evidence type="ECO:0000259" key="8">
    <source>
        <dbReference type="Pfam" id="PF01490"/>
    </source>
</evidence>
<feature type="transmembrane region" description="Helical" evidence="7">
    <location>
        <begin position="313"/>
        <end position="335"/>
    </location>
</feature>
<dbReference type="InterPro" id="IPR013057">
    <property type="entry name" value="AA_transpt_TM"/>
</dbReference>
<evidence type="ECO:0000313" key="9">
    <source>
        <dbReference type="EMBL" id="WFD36918.1"/>
    </source>
</evidence>
<gene>
    <name evidence="9" type="ORF">MCUN1_003810</name>
</gene>
<feature type="transmembrane region" description="Helical" evidence="7">
    <location>
        <begin position="159"/>
        <end position="180"/>
    </location>
</feature>
<organism evidence="9 10">
    <name type="scientific">Malassezia cuniculi</name>
    <dbReference type="NCBI Taxonomy" id="948313"/>
    <lineage>
        <taxon>Eukaryota</taxon>
        <taxon>Fungi</taxon>
        <taxon>Dikarya</taxon>
        <taxon>Basidiomycota</taxon>
        <taxon>Ustilaginomycotina</taxon>
        <taxon>Malasseziomycetes</taxon>
        <taxon>Malasseziales</taxon>
        <taxon>Malasseziaceae</taxon>
        <taxon>Malassezia</taxon>
    </lineage>
</organism>
<dbReference type="GO" id="GO:0015179">
    <property type="term" value="F:L-amino acid transmembrane transporter activity"/>
    <property type="evidence" value="ECO:0007669"/>
    <property type="project" value="TreeGrafter"/>
</dbReference>
<name>A0AAF0ETR0_9BASI</name>
<dbReference type="GO" id="GO:0016020">
    <property type="term" value="C:membrane"/>
    <property type="evidence" value="ECO:0007669"/>
    <property type="project" value="UniProtKB-SubCell"/>
</dbReference>
<evidence type="ECO:0000256" key="7">
    <source>
        <dbReference type="SAM" id="Phobius"/>
    </source>
</evidence>
<keyword evidence="5 7" id="KW-0472">Membrane</keyword>
<feature type="compositionally biased region" description="Basic and acidic residues" evidence="6">
    <location>
        <begin position="34"/>
        <end position="59"/>
    </location>
</feature>
<feature type="transmembrane region" description="Helical" evidence="7">
    <location>
        <begin position="425"/>
        <end position="447"/>
    </location>
</feature>
<feature type="transmembrane region" description="Helical" evidence="7">
    <location>
        <begin position="355"/>
        <end position="383"/>
    </location>
</feature>
<feature type="transmembrane region" description="Helical" evidence="7">
    <location>
        <begin position="224"/>
        <end position="248"/>
    </location>
</feature>
<accession>A0AAF0ETR0</accession>
<comment type="subcellular location">
    <subcellularLocation>
        <location evidence="1">Membrane</location>
        <topology evidence="1">Multi-pass membrane protein</topology>
    </subcellularLocation>
</comment>
<evidence type="ECO:0000313" key="10">
    <source>
        <dbReference type="Proteomes" id="UP001219933"/>
    </source>
</evidence>
<feature type="domain" description="Amino acid transporter transmembrane" evidence="8">
    <location>
        <begin position="91"/>
        <end position="483"/>
    </location>
</feature>
<proteinExistence type="inferred from homology"/>
<evidence type="ECO:0000256" key="1">
    <source>
        <dbReference type="ARBA" id="ARBA00004141"/>
    </source>
</evidence>
<evidence type="ECO:0000256" key="3">
    <source>
        <dbReference type="ARBA" id="ARBA00022692"/>
    </source>
</evidence>
<sequence length="509" mass="55626">METLEPQPQPEQGRTLLSRFFASSERGVIRRAKYVGDDDPRSGALQEKDSSSNDTRPEKVQTTSDIYTEYNGPQVSVHENHDVRLERSVGFLGAFFNMIAFSIALGILSIPVVVATIGIVPFILLCLFFCFASYYVGIQYHSLAMMYPGVQNLEHAGDIMFGPIGAQFLSMAQLLFSIFLQGNHALLGGYAFWYLGWRDCMVGMVAVFSVASCVFTLPRSYRIFAFFAAISFASIVTVVIIVMVAAGISGPQNMSPGDPPKEVLAFGATDQVPHSFLDGVNGVCAIFVSFGAYPGYLPVIAEMREPRLFKRSLAMLSLISLVLYVVVGCVVNNYLGQYAESPSLGSLTPIMNKVAYGLGLPTIMIAGCASGQVSAKALYIILFRGKRKRWLTNKAVDWGSWVAINIFTWTLGFVLAEVIPFFNSFLSLEAALFWSLFLGVSGVMYLWRHQHDYMSSMKNIIGTVIAGVIIGTAGFLMIAGVWAAAVSIRDQYRNGAVGTPFSCSFANSK</sequence>
<dbReference type="PANTHER" id="PTHR22950:SF479">
    <property type="entry name" value="AMINO ACID TRANSPORTER (EUROFUNG)-RELATED"/>
    <property type="match status" value="1"/>
</dbReference>
<feature type="transmembrane region" description="Helical" evidence="7">
    <location>
        <begin position="395"/>
        <end position="419"/>
    </location>
</feature>
<protein>
    <recommendedName>
        <fullName evidence="8">Amino acid transporter transmembrane domain-containing protein</fullName>
    </recommendedName>
</protein>
<dbReference type="Gene3D" id="1.20.1740.10">
    <property type="entry name" value="Amino acid/polyamine transporter I"/>
    <property type="match status" value="1"/>
</dbReference>
<feature type="transmembrane region" description="Helical" evidence="7">
    <location>
        <begin position="119"/>
        <end position="138"/>
    </location>
</feature>
<feature type="transmembrane region" description="Helical" evidence="7">
    <location>
        <begin position="280"/>
        <end position="301"/>
    </location>
</feature>
<keyword evidence="3 7" id="KW-0812">Transmembrane</keyword>